<organism evidence="8 9">
    <name type="scientific">Meripilus lineatus</name>
    <dbReference type="NCBI Taxonomy" id="2056292"/>
    <lineage>
        <taxon>Eukaryota</taxon>
        <taxon>Fungi</taxon>
        <taxon>Dikarya</taxon>
        <taxon>Basidiomycota</taxon>
        <taxon>Agaricomycotina</taxon>
        <taxon>Agaricomycetes</taxon>
        <taxon>Polyporales</taxon>
        <taxon>Meripilaceae</taxon>
        <taxon>Meripilus</taxon>
    </lineage>
</organism>
<dbReference type="Proteomes" id="UP001212997">
    <property type="component" value="Unassembled WGS sequence"/>
</dbReference>
<dbReference type="CDD" id="cd04878">
    <property type="entry name" value="ACT_AHAS"/>
    <property type="match status" value="1"/>
</dbReference>
<proteinExistence type="inferred from homology"/>
<dbReference type="InterPro" id="IPR027271">
    <property type="entry name" value="Acetolactate_synth/TF_NikR_C"/>
</dbReference>
<dbReference type="InterPro" id="IPR045865">
    <property type="entry name" value="ACT-like_dom_sf"/>
</dbReference>
<evidence type="ECO:0000313" key="9">
    <source>
        <dbReference type="Proteomes" id="UP001212997"/>
    </source>
</evidence>
<feature type="domain" description="ACT" evidence="7">
    <location>
        <begin position="97"/>
        <end position="171"/>
    </location>
</feature>
<evidence type="ECO:0000313" key="8">
    <source>
        <dbReference type="EMBL" id="KAJ3481745.1"/>
    </source>
</evidence>
<evidence type="ECO:0000256" key="1">
    <source>
        <dbReference type="ARBA" id="ARBA00004974"/>
    </source>
</evidence>
<feature type="region of interest" description="Disordered" evidence="6">
    <location>
        <begin position="20"/>
        <end position="48"/>
    </location>
</feature>
<dbReference type="FunFam" id="3.30.70.260:FF:000001">
    <property type="entry name" value="Acetolactate synthase, small subunit"/>
    <property type="match status" value="1"/>
</dbReference>
<reference evidence="8" key="1">
    <citation type="submission" date="2022-07" db="EMBL/GenBank/DDBJ databases">
        <title>Genome Sequence of Physisporinus lineatus.</title>
        <authorList>
            <person name="Buettner E."/>
        </authorList>
    </citation>
    <scope>NUCLEOTIDE SEQUENCE</scope>
    <source>
        <strain evidence="8">VT162</strain>
    </source>
</reference>
<dbReference type="GO" id="GO:0008652">
    <property type="term" value="P:amino acid biosynthetic process"/>
    <property type="evidence" value="ECO:0007669"/>
    <property type="project" value="UniProtKB-KW"/>
</dbReference>
<dbReference type="SUPFAM" id="SSF55021">
    <property type="entry name" value="ACT-like"/>
    <property type="match status" value="2"/>
</dbReference>
<keyword evidence="5" id="KW-0100">Branched-chain amino acid biosynthesis</keyword>
<dbReference type="PANTHER" id="PTHR31242:SF2">
    <property type="entry name" value="ACETOLACTATE SYNTHASE SMALL SUBUNIT, MITOCHONDRIAL"/>
    <property type="match status" value="1"/>
</dbReference>
<sequence>MATFLVLRAKAATRSLGPRLLSSTTCRHGPESGGNIPKPPPPIDDSTSALDYKRTVRTRPPPLPSMDLPRSRTAEEAVTNILYNTPPPSLQPFKKHVLNCLVQNEPGVLSRVSGILAGRGFNIDSLVVCRTEIRDLSRMSIVLRGQDGVVEQARRQLEDLVPVWAVLDYTNTHCIERELLLAKVSTLGPEYIEDQFSGGPTHEPRRHRKADPEPEHHEASKLEREVQLAHNFEKGAHPEQDHTAPPPLTPTEVLRLKSDNLNSIKVLADQFGGRIVDVSENSVIVEMVAKTKRVEAFLSLLKPFGLLESARTGLMVMPRTPIRSGEEAEDAAEEGGVVDASLLPPG</sequence>
<dbReference type="GO" id="GO:1990610">
    <property type="term" value="F:acetolactate synthase regulator activity"/>
    <property type="evidence" value="ECO:0007669"/>
    <property type="project" value="InterPro"/>
</dbReference>
<feature type="region of interest" description="Disordered" evidence="6">
    <location>
        <begin position="324"/>
        <end position="346"/>
    </location>
</feature>
<comment type="similarity">
    <text evidence="3">Belongs to the acetolactate synthase small subunit family.</text>
</comment>
<evidence type="ECO:0000256" key="3">
    <source>
        <dbReference type="ARBA" id="ARBA00006341"/>
    </source>
</evidence>
<dbReference type="EMBL" id="JANAWD010000306">
    <property type="protein sequence ID" value="KAJ3481745.1"/>
    <property type="molecule type" value="Genomic_DNA"/>
</dbReference>
<evidence type="ECO:0000259" key="7">
    <source>
        <dbReference type="PROSITE" id="PS51671"/>
    </source>
</evidence>
<dbReference type="Pfam" id="PF22629">
    <property type="entry name" value="ACT_AHAS_ss"/>
    <property type="match status" value="1"/>
</dbReference>
<keyword evidence="9" id="KW-1185">Reference proteome</keyword>
<dbReference type="InterPro" id="IPR019455">
    <property type="entry name" value="Acetolactate_synth_ssu_C"/>
</dbReference>
<name>A0AAD5YC20_9APHY</name>
<dbReference type="GO" id="GO:0009082">
    <property type="term" value="P:branched-chain amino acid biosynthetic process"/>
    <property type="evidence" value="ECO:0007669"/>
    <property type="project" value="UniProtKB-KW"/>
</dbReference>
<dbReference type="PROSITE" id="PS51671">
    <property type="entry name" value="ACT"/>
    <property type="match status" value="1"/>
</dbReference>
<comment type="pathway">
    <text evidence="1">Amino-acid biosynthesis; L-isoleucine biosynthesis; L-isoleucine from 2-oxobutanoate: step 1/4.</text>
</comment>
<evidence type="ECO:0000256" key="4">
    <source>
        <dbReference type="ARBA" id="ARBA00022605"/>
    </source>
</evidence>
<dbReference type="InterPro" id="IPR002912">
    <property type="entry name" value="ACT_dom"/>
</dbReference>
<dbReference type="GO" id="GO:0042645">
    <property type="term" value="C:mitochondrial nucleoid"/>
    <property type="evidence" value="ECO:0007669"/>
    <property type="project" value="TreeGrafter"/>
</dbReference>
<dbReference type="InterPro" id="IPR053050">
    <property type="entry name" value="ALS_regulatory_subunit"/>
</dbReference>
<accession>A0AAD5YC20</accession>
<comment type="pathway">
    <text evidence="2">Amino-acid biosynthesis; L-valine biosynthesis; L-valine from pyruvate: step 1/4.</text>
</comment>
<dbReference type="AlphaFoldDB" id="A0AAD5YC20"/>
<evidence type="ECO:0000256" key="2">
    <source>
        <dbReference type="ARBA" id="ARBA00005025"/>
    </source>
</evidence>
<comment type="caution">
    <text evidence="8">The sequence shown here is derived from an EMBL/GenBank/DDBJ whole genome shotgun (WGS) entry which is preliminary data.</text>
</comment>
<feature type="region of interest" description="Disordered" evidence="6">
    <location>
        <begin position="192"/>
        <end position="222"/>
    </location>
</feature>
<feature type="compositionally biased region" description="Basic and acidic residues" evidence="6">
    <location>
        <begin position="210"/>
        <end position="222"/>
    </location>
</feature>
<dbReference type="Gene3D" id="3.30.70.1150">
    <property type="entry name" value="ACT-like. Chain A, domain 2"/>
    <property type="match status" value="1"/>
</dbReference>
<dbReference type="Gene3D" id="3.30.70.260">
    <property type="match status" value="1"/>
</dbReference>
<evidence type="ECO:0000256" key="6">
    <source>
        <dbReference type="SAM" id="MobiDB-lite"/>
    </source>
</evidence>
<protein>
    <recommendedName>
        <fullName evidence="7">ACT domain-containing protein</fullName>
    </recommendedName>
</protein>
<dbReference type="InterPro" id="IPR004789">
    <property type="entry name" value="Acetalactate_synth_ssu"/>
</dbReference>
<dbReference type="Pfam" id="PF10369">
    <property type="entry name" value="ALS_ss_C"/>
    <property type="match status" value="1"/>
</dbReference>
<keyword evidence="4" id="KW-0028">Amino-acid biosynthesis</keyword>
<dbReference type="PANTHER" id="PTHR31242">
    <property type="entry name" value="ACETOLACTATE SYNTHASE SMALL SUBUNIT, MITOCHONDRIAL"/>
    <property type="match status" value="1"/>
</dbReference>
<dbReference type="InterPro" id="IPR039557">
    <property type="entry name" value="AHAS_ACT"/>
</dbReference>
<dbReference type="InterPro" id="IPR054480">
    <property type="entry name" value="AHAS_small-like_ACT"/>
</dbReference>
<evidence type="ECO:0000256" key="5">
    <source>
        <dbReference type="ARBA" id="ARBA00023304"/>
    </source>
</evidence>
<dbReference type="NCBIfam" id="TIGR00119">
    <property type="entry name" value="acolac_sm"/>
    <property type="match status" value="1"/>
</dbReference>
<gene>
    <name evidence="8" type="ORF">NLI96_g7452</name>
</gene>
<dbReference type="GO" id="GO:0005948">
    <property type="term" value="C:acetolactate synthase complex"/>
    <property type="evidence" value="ECO:0007669"/>
    <property type="project" value="TreeGrafter"/>
</dbReference>